<proteinExistence type="inferred from homology"/>
<dbReference type="Proteomes" id="UP000091857">
    <property type="component" value="Chromosome 4"/>
</dbReference>
<evidence type="ECO:0000313" key="13">
    <source>
        <dbReference type="Proteomes" id="UP000091857"/>
    </source>
</evidence>
<organism evidence="12 13">
    <name type="scientific">Manihot esculenta</name>
    <name type="common">Cassava</name>
    <name type="synonym">Jatropha manihot</name>
    <dbReference type="NCBI Taxonomy" id="3983"/>
    <lineage>
        <taxon>Eukaryota</taxon>
        <taxon>Viridiplantae</taxon>
        <taxon>Streptophyta</taxon>
        <taxon>Embryophyta</taxon>
        <taxon>Tracheophyta</taxon>
        <taxon>Spermatophyta</taxon>
        <taxon>Magnoliopsida</taxon>
        <taxon>eudicotyledons</taxon>
        <taxon>Gunneridae</taxon>
        <taxon>Pentapetalae</taxon>
        <taxon>rosids</taxon>
        <taxon>fabids</taxon>
        <taxon>Malpighiales</taxon>
        <taxon>Euphorbiaceae</taxon>
        <taxon>Crotonoideae</taxon>
        <taxon>Manihoteae</taxon>
        <taxon>Manihot</taxon>
    </lineage>
</organism>
<keyword evidence="6 10" id="KW-0408">Iron</keyword>
<comment type="similarity">
    <text evidence="8">Belongs to the iron/ascorbate-dependent oxidoreductase family. GA3OX subfamily.</text>
</comment>
<dbReference type="PROSITE" id="PS51471">
    <property type="entry name" value="FE2OG_OXY"/>
    <property type="match status" value="1"/>
</dbReference>
<evidence type="ECO:0000256" key="5">
    <source>
        <dbReference type="ARBA" id="ARBA00023002"/>
    </source>
</evidence>
<evidence type="ECO:0000256" key="10">
    <source>
        <dbReference type="RuleBase" id="RU003682"/>
    </source>
</evidence>
<dbReference type="STRING" id="3983.A0A2C9W1U0"/>
<dbReference type="SUPFAM" id="SSF51197">
    <property type="entry name" value="Clavaminate synthase-like"/>
    <property type="match status" value="1"/>
</dbReference>
<feature type="domain" description="Fe2OG dioxygenase" evidence="11">
    <location>
        <begin position="205"/>
        <end position="309"/>
    </location>
</feature>
<dbReference type="InterPro" id="IPR005123">
    <property type="entry name" value="Oxoglu/Fe-dep_dioxygenase_dom"/>
</dbReference>
<comment type="pathway">
    <text evidence="7">Plant hormone biosynthesis; gibberellin biosynthesis.</text>
</comment>
<accession>A0A2C9W1U0</accession>
<dbReference type="EMBL" id="CM004390">
    <property type="protein sequence ID" value="OAY52896.1"/>
    <property type="molecule type" value="Genomic_DNA"/>
</dbReference>
<evidence type="ECO:0000256" key="3">
    <source>
        <dbReference type="ARBA" id="ARBA00022723"/>
    </source>
</evidence>
<protein>
    <recommendedName>
        <fullName evidence="9">gibberellin 3beta-dioxygenase</fullName>
        <ecNumber evidence="9">1.14.11.15</ecNumber>
    </recommendedName>
</protein>
<dbReference type="GO" id="GO:0016707">
    <property type="term" value="F:gibberellin 3-beta-dioxygenase activity"/>
    <property type="evidence" value="ECO:0007669"/>
    <property type="project" value="UniProtKB-EC"/>
</dbReference>
<keyword evidence="5 10" id="KW-0560">Oxidoreductase</keyword>
<dbReference type="Pfam" id="PF14226">
    <property type="entry name" value="DIOX_N"/>
    <property type="match status" value="1"/>
</dbReference>
<evidence type="ECO:0000256" key="7">
    <source>
        <dbReference type="ARBA" id="ARBA00037909"/>
    </source>
</evidence>
<sequence length="378" mass="41925">MPSRLSEAFRAHPVHVHHKQFVDFTSLQELPESYEWTQFDDQTHCPSVGDSAESVKSVPVIDLLDPNALEKIGHACKTWGVFQIINHGVSCSLLDKIEKASRSLFTLPMEQKLKAARSPHGVSGYGTARISSFFSKLMWSEGFTVVGSPVEHFRQLWPQDYIKFCEITEEYQTEMQNLAAKLMWLMLGSLGITQEDIKWAGPKSDFNEASAALQFNYYPACPDPDRAMGLAAHTDSTLLTILYQNNISGLQVLKEGTGWVTVPPIPGGLVINVGDLLHILSNGLYVSVLHQAVVNRTKHRLSMAYLYGPPSNVKISPLSKLVGPGQPPLYRPVTWNEYLGTKAKHFNKALSSVRVCAPLNELVDVNEHNSRVKLGSAS</sequence>
<dbReference type="AlphaFoldDB" id="A0A2C9W1U0"/>
<evidence type="ECO:0000256" key="1">
    <source>
        <dbReference type="ARBA" id="ARBA00001961"/>
    </source>
</evidence>
<name>A0A2C9W1U0_MANES</name>
<keyword evidence="3 10" id="KW-0479">Metal-binding</keyword>
<dbReference type="InterPro" id="IPR044861">
    <property type="entry name" value="IPNS-like_FE2OG_OXY"/>
</dbReference>
<comment type="pathway">
    <text evidence="2">Hormone biosynthesis.</text>
</comment>
<evidence type="ECO:0000256" key="6">
    <source>
        <dbReference type="ARBA" id="ARBA00023004"/>
    </source>
</evidence>
<evidence type="ECO:0000256" key="8">
    <source>
        <dbReference type="ARBA" id="ARBA00061560"/>
    </source>
</evidence>
<gene>
    <name evidence="12" type="ORF">MANES_04G120200v8</name>
</gene>
<dbReference type="GO" id="GO:0009686">
    <property type="term" value="P:gibberellin biosynthetic process"/>
    <property type="evidence" value="ECO:0007669"/>
    <property type="project" value="UniProtKB-ARBA"/>
</dbReference>
<dbReference type="Gene3D" id="2.60.120.330">
    <property type="entry name" value="B-lactam Antibiotic, Isopenicillin N Synthase, Chain"/>
    <property type="match status" value="1"/>
</dbReference>
<evidence type="ECO:0000256" key="4">
    <source>
        <dbReference type="ARBA" id="ARBA00022964"/>
    </source>
</evidence>
<evidence type="ECO:0000256" key="9">
    <source>
        <dbReference type="ARBA" id="ARBA00066695"/>
    </source>
</evidence>
<keyword evidence="13" id="KW-1185">Reference proteome</keyword>
<dbReference type="InterPro" id="IPR050231">
    <property type="entry name" value="Iron_ascorbate_oxido_reductase"/>
</dbReference>
<dbReference type="OMA" id="GHACKKW"/>
<dbReference type="Pfam" id="PF03171">
    <property type="entry name" value="2OG-FeII_Oxy"/>
    <property type="match status" value="1"/>
</dbReference>
<dbReference type="InterPro" id="IPR026992">
    <property type="entry name" value="DIOX_N"/>
</dbReference>
<dbReference type="GO" id="GO:0046872">
    <property type="term" value="F:metal ion binding"/>
    <property type="evidence" value="ECO:0007669"/>
    <property type="project" value="UniProtKB-KW"/>
</dbReference>
<evidence type="ECO:0000313" key="12">
    <source>
        <dbReference type="EMBL" id="OAY52896.1"/>
    </source>
</evidence>
<comment type="caution">
    <text evidence="12">The sequence shown here is derived from an EMBL/GenBank/DDBJ whole genome shotgun (WGS) entry which is preliminary data.</text>
</comment>
<evidence type="ECO:0000256" key="2">
    <source>
        <dbReference type="ARBA" id="ARBA00004972"/>
    </source>
</evidence>
<reference evidence="13" key="1">
    <citation type="journal article" date="2016" name="Nat. Biotechnol.">
        <title>Sequencing wild and cultivated cassava and related species reveals extensive interspecific hybridization and genetic diversity.</title>
        <authorList>
            <person name="Bredeson J.V."/>
            <person name="Lyons J.B."/>
            <person name="Prochnik S.E."/>
            <person name="Wu G.A."/>
            <person name="Ha C.M."/>
            <person name="Edsinger-Gonzales E."/>
            <person name="Grimwood J."/>
            <person name="Schmutz J."/>
            <person name="Rabbi I.Y."/>
            <person name="Egesi C."/>
            <person name="Nauluvula P."/>
            <person name="Lebot V."/>
            <person name="Ndunguru J."/>
            <person name="Mkamilo G."/>
            <person name="Bart R.S."/>
            <person name="Setter T.L."/>
            <person name="Gleadow R.M."/>
            <person name="Kulakow P."/>
            <person name="Ferguson M.E."/>
            <person name="Rounsley S."/>
            <person name="Rokhsar D.S."/>
        </authorList>
    </citation>
    <scope>NUCLEOTIDE SEQUENCE [LARGE SCALE GENOMIC DNA]</scope>
    <source>
        <strain evidence="13">cv. AM560-2</strain>
    </source>
</reference>
<keyword evidence="4" id="KW-0223">Dioxygenase</keyword>
<evidence type="ECO:0000259" key="11">
    <source>
        <dbReference type="PROSITE" id="PS51471"/>
    </source>
</evidence>
<dbReference type="Gramene" id="Manes.04G120200.1.v8.1">
    <property type="protein sequence ID" value="Manes.04G120200.1.v8.1.CDS"/>
    <property type="gene ID" value="Manes.04G120200.v8.1"/>
</dbReference>
<dbReference type="PANTHER" id="PTHR47990">
    <property type="entry name" value="2-OXOGLUTARATE (2OG) AND FE(II)-DEPENDENT OXYGENASE SUPERFAMILY PROTEIN-RELATED"/>
    <property type="match status" value="1"/>
</dbReference>
<dbReference type="OrthoDB" id="288590at2759"/>
<dbReference type="EC" id="1.14.11.15" evidence="9"/>
<comment type="cofactor">
    <cofactor evidence="1">
        <name>L-ascorbate</name>
        <dbReference type="ChEBI" id="CHEBI:38290"/>
    </cofactor>
</comment>
<dbReference type="InterPro" id="IPR027443">
    <property type="entry name" value="IPNS-like_sf"/>
</dbReference>
<dbReference type="FunFam" id="2.60.120.330:FF:000013">
    <property type="entry name" value="Gibberellin 3-beta-dioxygenase 1"/>
    <property type="match status" value="1"/>
</dbReference>